<dbReference type="CDD" id="cd12912">
    <property type="entry name" value="PDC2_MCP_like"/>
    <property type="match status" value="1"/>
</dbReference>
<dbReference type="Pfam" id="PF00015">
    <property type="entry name" value="MCPsignal"/>
    <property type="match status" value="1"/>
</dbReference>
<evidence type="ECO:0000256" key="4">
    <source>
        <dbReference type="ARBA" id="ARBA00022692"/>
    </source>
</evidence>
<dbReference type="SMART" id="SM00304">
    <property type="entry name" value="HAMP"/>
    <property type="match status" value="1"/>
</dbReference>
<dbReference type="CDD" id="cd18773">
    <property type="entry name" value="PDC1_HK_sensor"/>
    <property type="match status" value="1"/>
</dbReference>
<dbReference type="STRING" id="638302.HMPREF0908_0376"/>
<dbReference type="Proteomes" id="UP000005309">
    <property type="component" value="Unassembled WGS sequence"/>
</dbReference>
<dbReference type="Pfam" id="PF02743">
    <property type="entry name" value="dCache_1"/>
    <property type="match status" value="1"/>
</dbReference>
<feature type="domain" description="Methyl-accepting transducer" evidence="11">
    <location>
        <begin position="372"/>
        <end position="608"/>
    </location>
</feature>
<evidence type="ECO:0000256" key="8">
    <source>
        <dbReference type="ARBA" id="ARBA00029447"/>
    </source>
</evidence>
<evidence type="ECO:0000256" key="9">
    <source>
        <dbReference type="PROSITE-ProRule" id="PRU00284"/>
    </source>
</evidence>
<dbReference type="PROSITE" id="PS50885">
    <property type="entry name" value="HAMP"/>
    <property type="match status" value="1"/>
</dbReference>
<reference evidence="13 14" key="1">
    <citation type="submission" date="2009-04" db="EMBL/GenBank/DDBJ databases">
        <authorList>
            <person name="Qin X."/>
            <person name="Bachman B."/>
            <person name="Battles P."/>
            <person name="Bell A."/>
            <person name="Bess C."/>
            <person name="Bickham C."/>
            <person name="Chaboub L."/>
            <person name="Chen D."/>
            <person name="Coyle M."/>
            <person name="Deiros D.R."/>
            <person name="Dinh H."/>
            <person name="Forbes L."/>
            <person name="Fowler G."/>
            <person name="Francisco L."/>
            <person name="Fu Q."/>
            <person name="Gubbala S."/>
            <person name="Hale W."/>
            <person name="Han Y."/>
            <person name="Hemphill L."/>
            <person name="Highlander S.K."/>
            <person name="Hirani K."/>
            <person name="Hogues M."/>
            <person name="Jackson L."/>
            <person name="Jakkamsetti A."/>
            <person name="Javaid M."/>
            <person name="Jiang H."/>
            <person name="Korchina V."/>
            <person name="Kovar C."/>
            <person name="Lara F."/>
            <person name="Lee S."/>
            <person name="Mata R."/>
            <person name="Mathew T."/>
            <person name="Moen C."/>
            <person name="Morales K."/>
            <person name="Munidasa M."/>
            <person name="Nazareth L."/>
            <person name="Ngo R."/>
            <person name="Nguyen L."/>
            <person name="Okwuonu G."/>
            <person name="Ongeri F."/>
            <person name="Patil S."/>
            <person name="Petrosino J."/>
            <person name="Pham C."/>
            <person name="Pham P."/>
            <person name="Pu L.-L."/>
            <person name="Puazo M."/>
            <person name="Raj R."/>
            <person name="Reid J."/>
            <person name="Rouhana J."/>
            <person name="Saada N."/>
            <person name="Shang Y."/>
            <person name="Simmons D."/>
            <person name="Thornton R."/>
            <person name="Warren J."/>
            <person name="Weissenberger G."/>
            <person name="Zhang J."/>
            <person name="Zhang L."/>
            <person name="Zhou C."/>
            <person name="Zhu D."/>
            <person name="Muzny D."/>
            <person name="Worley K."/>
            <person name="Gibbs R."/>
        </authorList>
    </citation>
    <scope>NUCLEOTIDE SEQUENCE [LARGE SCALE GENOMIC DNA]</scope>
    <source>
        <strain evidence="13 14">ATCC 43531</strain>
    </source>
</reference>
<keyword evidence="3" id="KW-0145">Chemotaxis</keyword>
<evidence type="ECO:0000256" key="3">
    <source>
        <dbReference type="ARBA" id="ARBA00022500"/>
    </source>
</evidence>
<keyword evidence="14" id="KW-1185">Reference proteome</keyword>
<feature type="domain" description="HAMP" evidence="12">
    <location>
        <begin position="300"/>
        <end position="353"/>
    </location>
</feature>
<dbReference type="Gene3D" id="1.10.287.950">
    <property type="entry name" value="Methyl-accepting chemotaxis protein"/>
    <property type="match status" value="1"/>
</dbReference>
<dbReference type="OrthoDB" id="136416at2"/>
<evidence type="ECO:0000256" key="5">
    <source>
        <dbReference type="ARBA" id="ARBA00022989"/>
    </source>
</evidence>
<dbReference type="PANTHER" id="PTHR32089:SF112">
    <property type="entry name" value="LYSOZYME-LIKE PROTEIN-RELATED"/>
    <property type="match status" value="1"/>
</dbReference>
<dbReference type="SUPFAM" id="SSF58104">
    <property type="entry name" value="Methyl-accepting chemotaxis protein (MCP) signaling domain"/>
    <property type="match status" value="1"/>
</dbReference>
<dbReference type="AlphaFoldDB" id="C4V1I2"/>
<dbReference type="InterPro" id="IPR033479">
    <property type="entry name" value="dCache_1"/>
</dbReference>
<name>C4V1I2_9FIRM</name>
<keyword evidence="7 9" id="KW-0807">Transducer</keyword>
<dbReference type="GO" id="GO:0005886">
    <property type="term" value="C:plasma membrane"/>
    <property type="evidence" value="ECO:0007669"/>
    <property type="project" value="UniProtKB-SubCell"/>
</dbReference>
<dbReference type="PROSITE" id="PS50111">
    <property type="entry name" value="CHEMOTAXIS_TRANSDUC_2"/>
    <property type="match status" value="1"/>
</dbReference>
<dbReference type="HOGENOM" id="CLU_000445_107_19_9"/>
<evidence type="ECO:0000256" key="6">
    <source>
        <dbReference type="ARBA" id="ARBA00023136"/>
    </source>
</evidence>
<sequence length="658" mass="69263">MSIKQKLLLMGAVMAILVGVICAVGYHRAQSALVESTSNEIDAALNVEAASLNGWLLERKQLAQSAANLLTAMAGSPMEHDRSLMSLATGDKAILDLSHGAENGTFISWVDGDITAEMDPRTRDWYKDAKAADAPGFTSVYQDPLNKKLIISATAPYRTPDGTFAGAVCADVTLDTLSARVQELKYHGEGKGVIIDRTGIIITDADGNTLRKASDDPVLKDHLAEMQEKKQGHFVAPMDDEEQIIAYTTVPETGWIIAIAVPERVAFAQLADLRISYAGLTIVGILLVIGIIIALLRFAATITTATEELTGHVDALAHGQLNLPDLPVNSDDELGRLAANFNTMTKNIRDLIKQVASTAEQLAASSEELTAGAHQMAESATEIAGTVSSVANGTEKQLTTLSAARSSIHKVSDDIGAMSAKSASVADESAATAEAAQKGTSLMNDAMDKMTAIEQSVQRSAEVVEKLGESSQQIGEIVETISAIAEQTNLLALNAAIEAARAGETGRGFAVVAEEVRKLAEQSRDAADQIKERITSVQSDTTHAVTAMQTGTEEVQVGAGAIHAVGEQFDSIMHKVDAINTEMAEINAAMQDVTGGAENVVSATDAADDISQTTATHMQTIASASESQSASSEEIAAASQALAVLATDLQNTTQKFTF</sequence>
<evidence type="ECO:0000259" key="11">
    <source>
        <dbReference type="PROSITE" id="PS50111"/>
    </source>
</evidence>
<dbReference type="RefSeq" id="WP_006690640.1">
    <property type="nucleotide sequence ID" value="NZ_GG694007.1"/>
</dbReference>
<evidence type="ECO:0000256" key="1">
    <source>
        <dbReference type="ARBA" id="ARBA00004651"/>
    </source>
</evidence>
<gene>
    <name evidence="13" type="ORF">HMPREF0908_0376</name>
</gene>
<evidence type="ECO:0000256" key="7">
    <source>
        <dbReference type="ARBA" id="ARBA00023224"/>
    </source>
</evidence>
<dbReference type="PANTHER" id="PTHR32089">
    <property type="entry name" value="METHYL-ACCEPTING CHEMOTAXIS PROTEIN MCPB"/>
    <property type="match status" value="1"/>
</dbReference>
<keyword evidence="6 10" id="KW-0472">Membrane</keyword>
<dbReference type="GO" id="GO:0007165">
    <property type="term" value="P:signal transduction"/>
    <property type="evidence" value="ECO:0007669"/>
    <property type="project" value="UniProtKB-KW"/>
</dbReference>
<proteinExistence type="inferred from homology"/>
<dbReference type="EMBL" id="ACLA01000005">
    <property type="protein sequence ID" value="EEQ49308.1"/>
    <property type="molecule type" value="Genomic_DNA"/>
</dbReference>
<dbReference type="CDD" id="cd06225">
    <property type="entry name" value="HAMP"/>
    <property type="match status" value="1"/>
</dbReference>
<dbReference type="Gene3D" id="3.30.450.20">
    <property type="entry name" value="PAS domain"/>
    <property type="match status" value="2"/>
</dbReference>
<organism evidence="13 14">
    <name type="scientific">Selenomonas flueggei ATCC 43531</name>
    <dbReference type="NCBI Taxonomy" id="638302"/>
    <lineage>
        <taxon>Bacteria</taxon>
        <taxon>Bacillati</taxon>
        <taxon>Bacillota</taxon>
        <taxon>Negativicutes</taxon>
        <taxon>Selenomonadales</taxon>
        <taxon>Selenomonadaceae</taxon>
        <taxon>Selenomonas</taxon>
    </lineage>
</organism>
<protein>
    <submittedName>
        <fullName evidence="13">Methyl-accepting chemotaxis protein signaling domain protein</fullName>
    </submittedName>
</protein>
<dbReference type="eggNOG" id="COG0840">
    <property type="taxonomic scope" value="Bacteria"/>
</dbReference>
<comment type="caution">
    <text evidence="13">The sequence shown here is derived from an EMBL/GenBank/DDBJ whole genome shotgun (WGS) entry which is preliminary data.</text>
</comment>
<dbReference type="InterPro" id="IPR003660">
    <property type="entry name" value="HAMP_dom"/>
</dbReference>
<evidence type="ECO:0000313" key="14">
    <source>
        <dbReference type="Proteomes" id="UP000005309"/>
    </source>
</evidence>
<dbReference type="SMART" id="SM00283">
    <property type="entry name" value="MA"/>
    <property type="match status" value="1"/>
</dbReference>
<dbReference type="Pfam" id="PF00672">
    <property type="entry name" value="HAMP"/>
    <property type="match status" value="1"/>
</dbReference>
<comment type="subcellular location">
    <subcellularLocation>
        <location evidence="1">Cell membrane</location>
        <topology evidence="1">Multi-pass membrane protein</topology>
    </subcellularLocation>
</comment>
<keyword evidence="5 10" id="KW-1133">Transmembrane helix</keyword>
<evidence type="ECO:0000256" key="2">
    <source>
        <dbReference type="ARBA" id="ARBA00022475"/>
    </source>
</evidence>
<feature type="transmembrane region" description="Helical" evidence="10">
    <location>
        <begin position="275"/>
        <end position="296"/>
    </location>
</feature>
<keyword evidence="2" id="KW-1003">Cell membrane</keyword>
<comment type="similarity">
    <text evidence="8">Belongs to the methyl-accepting chemotaxis (MCP) protein family.</text>
</comment>
<dbReference type="Gene3D" id="6.10.340.10">
    <property type="match status" value="1"/>
</dbReference>
<dbReference type="InterPro" id="IPR004089">
    <property type="entry name" value="MCPsignal_dom"/>
</dbReference>
<dbReference type="CDD" id="cd11386">
    <property type="entry name" value="MCP_signal"/>
    <property type="match status" value="1"/>
</dbReference>
<dbReference type="GO" id="GO:0006935">
    <property type="term" value="P:chemotaxis"/>
    <property type="evidence" value="ECO:0007669"/>
    <property type="project" value="UniProtKB-KW"/>
</dbReference>
<accession>C4V1I2</accession>
<evidence type="ECO:0000256" key="10">
    <source>
        <dbReference type="SAM" id="Phobius"/>
    </source>
</evidence>
<evidence type="ECO:0000313" key="13">
    <source>
        <dbReference type="EMBL" id="EEQ49308.1"/>
    </source>
</evidence>
<keyword evidence="4 10" id="KW-0812">Transmembrane</keyword>
<evidence type="ECO:0000259" key="12">
    <source>
        <dbReference type="PROSITE" id="PS50885"/>
    </source>
</evidence>